<comment type="caution">
    <text evidence="2">The sequence shown here is derived from an EMBL/GenBank/DDBJ whole genome shotgun (WGS) entry which is preliminary data.</text>
</comment>
<keyword evidence="1" id="KW-0812">Transmembrane</keyword>
<keyword evidence="1" id="KW-1133">Transmembrane helix</keyword>
<dbReference type="RefSeq" id="WP_344664543.1">
    <property type="nucleotide sequence ID" value="NZ_BAAAQN010000005.1"/>
</dbReference>
<feature type="transmembrane region" description="Helical" evidence="1">
    <location>
        <begin position="20"/>
        <end position="38"/>
    </location>
</feature>
<keyword evidence="1" id="KW-0472">Membrane</keyword>
<evidence type="ECO:0000313" key="3">
    <source>
        <dbReference type="Proteomes" id="UP001500751"/>
    </source>
</evidence>
<accession>A0ABP5F7R0</accession>
<evidence type="ECO:0000256" key="1">
    <source>
        <dbReference type="SAM" id="Phobius"/>
    </source>
</evidence>
<sequence>MARKQQAITPDSARRIGRVFAVLAGALAMAMVWAAFTLKSANDDKLRFDAAPLCTGTANERTTVAQRADSCKAEVPAVVAAVRVTAGKNRIATVTLTLAGGAPIATDVKPYLAPDIGDSVTAILWHGRCAVIRTEGNGDVATSDSPARHVSNDDAGFLIGLAVTVALEAVAGLFLTYFLVEHERMVPAYLLSGFGLFIAVVASLAHNYAVTFATAFAVPLWVLGVFVVWPRLAWTRQRNNWQWSKEPL</sequence>
<name>A0ABP5F7R0_9ACTN</name>
<dbReference type="EMBL" id="BAAAQN010000005">
    <property type="protein sequence ID" value="GAA2018070.1"/>
    <property type="molecule type" value="Genomic_DNA"/>
</dbReference>
<evidence type="ECO:0008006" key="4">
    <source>
        <dbReference type="Google" id="ProtNLM"/>
    </source>
</evidence>
<feature type="transmembrane region" description="Helical" evidence="1">
    <location>
        <begin position="186"/>
        <end position="204"/>
    </location>
</feature>
<reference evidence="3" key="1">
    <citation type="journal article" date="2019" name="Int. J. Syst. Evol. Microbiol.">
        <title>The Global Catalogue of Microorganisms (GCM) 10K type strain sequencing project: providing services to taxonomists for standard genome sequencing and annotation.</title>
        <authorList>
            <consortium name="The Broad Institute Genomics Platform"/>
            <consortium name="The Broad Institute Genome Sequencing Center for Infectious Disease"/>
            <person name="Wu L."/>
            <person name="Ma J."/>
        </authorList>
    </citation>
    <scope>NUCLEOTIDE SEQUENCE [LARGE SCALE GENOMIC DNA]</scope>
    <source>
        <strain evidence="3">JCM 16014</strain>
    </source>
</reference>
<dbReference type="Proteomes" id="UP001500751">
    <property type="component" value="Unassembled WGS sequence"/>
</dbReference>
<organism evidence="2 3">
    <name type="scientific">Catenulispora yoronensis</name>
    <dbReference type="NCBI Taxonomy" id="450799"/>
    <lineage>
        <taxon>Bacteria</taxon>
        <taxon>Bacillati</taxon>
        <taxon>Actinomycetota</taxon>
        <taxon>Actinomycetes</taxon>
        <taxon>Catenulisporales</taxon>
        <taxon>Catenulisporaceae</taxon>
        <taxon>Catenulispora</taxon>
    </lineage>
</organism>
<feature type="transmembrane region" description="Helical" evidence="1">
    <location>
        <begin position="210"/>
        <end position="229"/>
    </location>
</feature>
<protein>
    <recommendedName>
        <fullName evidence="4">Integral membrane protein</fullName>
    </recommendedName>
</protein>
<proteinExistence type="predicted"/>
<gene>
    <name evidence="2" type="ORF">GCM10009839_12670</name>
</gene>
<feature type="transmembrane region" description="Helical" evidence="1">
    <location>
        <begin position="155"/>
        <end position="179"/>
    </location>
</feature>
<keyword evidence="3" id="KW-1185">Reference proteome</keyword>
<evidence type="ECO:0000313" key="2">
    <source>
        <dbReference type="EMBL" id="GAA2018070.1"/>
    </source>
</evidence>